<keyword evidence="2" id="KW-1185">Reference proteome</keyword>
<feature type="non-terminal residue" evidence="1">
    <location>
        <position position="1"/>
    </location>
</feature>
<comment type="caution">
    <text evidence="1">The sequence shown here is derived from an EMBL/GenBank/DDBJ whole genome shotgun (WGS) entry which is preliminary data.</text>
</comment>
<gene>
    <name evidence="1" type="ORF">J0695_19135</name>
</gene>
<protein>
    <submittedName>
        <fullName evidence="1">Zinc-binding dehydrogenase</fullName>
    </submittedName>
</protein>
<dbReference type="Proteomes" id="UP000664167">
    <property type="component" value="Unassembled WGS sequence"/>
</dbReference>
<name>A0A939F8X0_9ACTN</name>
<organism evidence="1 2">
    <name type="scientific">Streptomyces beijiangensis</name>
    <dbReference type="NCBI Taxonomy" id="163361"/>
    <lineage>
        <taxon>Bacteria</taxon>
        <taxon>Bacillati</taxon>
        <taxon>Actinomycetota</taxon>
        <taxon>Actinomycetes</taxon>
        <taxon>Kitasatosporales</taxon>
        <taxon>Streptomycetaceae</taxon>
        <taxon>Streptomyces</taxon>
    </lineage>
</organism>
<dbReference type="Pfam" id="PF13602">
    <property type="entry name" value="ADH_zinc_N_2"/>
    <property type="match status" value="1"/>
</dbReference>
<proteinExistence type="predicted"/>
<evidence type="ECO:0000313" key="1">
    <source>
        <dbReference type="EMBL" id="MBO0513896.1"/>
    </source>
</evidence>
<dbReference type="Gene3D" id="3.90.180.10">
    <property type="entry name" value="Medium-chain alcohol dehydrogenases, catalytic domain"/>
    <property type="match status" value="1"/>
</dbReference>
<accession>A0A939F8X0</accession>
<dbReference type="EMBL" id="JAFLRJ010000171">
    <property type="protein sequence ID" value="MBO0513896.1"/>
    <property type="molecule type" value="Genomic_DNA"/>
</dbReference>
<sequence>VDAGRALHVLGQIGELIEAGRFSLPVAGTFPLADIAEAHRAGEDGHVRGKLVLLVG</sequence>
<reference evidence="1" key="1">
    <citation type="submission" date="2021-03" db="EMBL/GenBank/DDBJ databases">
        <title>Streptomyces poriferae sp. nov., a novel marine sponge-derived Actinobacteria species with anti-MRSA activity.</title>
        <authorList>
            <person name="Sandoval-Powers M."/>
            <person name="Kralova S."/>
            <person name="Nguyen G.-S."/>
            <person name="Fawwal D."/>
            <person name="Degnes K."/>
            <person name="Klinkenberg G."/>
            <person name="Sletta H."/>
            <person name="Wentzel A."/>
            <person name="Liles M.R."/>
        </authorList>
    </citation>
    <scope>NUCLEOTIDE SEQUENCE</scope>
    <source>
        <strain evidence="1">DSM 41794</strain>
    </source>
</reference>
<evidence type="ECO:0000313" key="2">
    <source>
        <dbReference type="Proteomes" id="UP000664167"/>
    </source>
</evidence>
<dbReference type="RefSeq" id="WP_206963313.1">
    <property type="nucleotide sequence ID" value="NZ_JAFLRJ010000171.1"/>
</dbReference>
<dbReference type="AlphaFoldDB" id="A0A939F8X0"/>